<evidence type="ECO:0000313" key="3">
    <source>
        <dbReference type="EMBL" id="NMI01108.1"/>
    </source>
</evidence>
<evidence type="ECO:0000313" key="4">
    <source>
        <dbReference type="Proteomes" id="UP000820669"/>
    </source>
</evidence>
<dbReference type="PANTHER" id="PTHR34075">
    <property type="entry name" value="BLR3430 PROTEIN"/>
    <property type="match status" value="1"/>
</dbReference>
<sequence>MSDTGMEALTEPYYAALRRGELVVQHCKACDRNIMYPRHVCPFCHEADLSWVAVSGTGVLHSFAVHRVGPPTGFEEDVPYAVGVVKLDEGVQLLGRLWPDEDGDWGRYACDARVEFHGATGDEIERRPVAWFRLAG</sequence>
<evidence type="ECO:0008006" key="5">
    <source>
        <dbReference type="Google" id="ProtNLM"/>
    </source>
</evidence>
<dbReference type="InterPro" id="IPR012340">
    <property type="entry name" value="NA-bd_OB-fold"/>
</dbReference>
<protein>
    <recommendedName>
        <fullName evidence="5">DNA-binding protein</fullName>
    </recommendedName>
</protein>
<proteinExistence type="predicted"/>
<keyword evidence="4" id="KW-1185">Reference proteome</keyword>
<evidence type="ECO:0000259" key="2">
    <source>
        <dbReference type="Pfam" id="PF12172"/>
    </source>
</evidence>
<organism evidence="3 4">
    <name type="scientific">Pseudonocardia acidicola</name>
    <dbReference type="NCBI Taxonomy" id="2724939"/>
    <lineage>
        <taxon>Bacteria</taxon>
        <taxon>Bacillati</taxon>
        <taxon>Actinomycetota</taxon>
        <taxon>Actinomycetes</taxon>
        <taxon>Pseudonocardiales</taxon>
        <taxon>Pseudonocardiaceae</taxon>
        <taxon>Pseudonocardia</taxon>
    </lineage>
</organism>
<gene>
    <name evidence="3" type="ORF">HF526_27960</name>
</gene>
<dbReference type="Proteomes" id="UP000820669">
    <property type="component" value="Unassembled WGS sequence"/>
</dbReference>
<evidence type="ECO:0000259" key="1">
    <source>
        <dbReference type="Pfam" id="PF01796"/>
    </source>
</evidence>
<name>A0ABX1SJX4_9PSEU</name>
<dbReference type="PANTHER" id="PTHR34075:SF5">
    <property type="entry name" value="BLR3430 PROTEIN"/>
    <property type="match status" value="1"/>
</dbReference>
<feature type="domain" description="ChsH2 rubredoxin-like zinc ribbon" evidence="2">
    <location>
        <begin position="15"/>
        <end position="49"/>
    </location>
</feature>
<dbReference type="Pfam" id="PF12172">
    <property type="entry name" value="zf-ChsH2"/>
    <property type="match status" value="1"/>
</dbReference>
<comment type="caution">
    <text evidence="3">The sequence shown here is derived from an EMBL/GenBank/DDBJ whole genome shotgun (WGS) entry which is preliminary data.</text>
</comment>
<dbReference type="InterPro" id="IPR002878">
    <property type="entry name" value="ChsH2_C"/>
</dbReference>
<dbReference type="EMBL" id="JAAXLA010000074">
    <property type="protein sequence ID" value="NMI01108.1"/>
    <property type="molecule type" value="Genomic_DNA"/>
</dbReference>
<dbReference type="InterPro" id="IPR022002">
    <property type="entry name" value="ChsH2_Znr"/>
</dbReference>
<feature type="domain" description="ChsH2 C-terminal OB-fold" evidence="1">
    <location>
        <begin position="51"/>
        <end position="115"/>
    </location>
</feature>
<reference evidence="3 4" key="1">
    <citation type="submission" date="2020-04" db="EMBL/GenBank/DDBJ databases">
        <authorList>
            <person name="Klaysubun C."/>
            <person name="Duangmal K."/>
            <person name="Lipun K."/>
        </authorList>
    </citation>
    <scope>NUCLEOTIDE SEQUENCE [LARGE SCALE GENOMIC DNA]</scope>
    <source>
        <strain evidence="3 4">K10HN5</strain>
    </source>
</reference>
<dbReference type="InterPro" id="IPR052513">
    <property type="entry name" value="Thioester_dehydratase-like"/>
</dbReference>
<accession>A0ABX1SJX4</accession>
<dbReference type="Pfam" id="PF01796">
    <property type="entry name" value="OB_ChsH2_C"/>
    <property type="match status" value="1"/>
</dbReference>
<dbReference type="SUPFAM" id="SSF50249">
    <property type="entry name" value="Nucleic acid-binding proteins"/>
    <property type="match status" value="1"/>
</dbReference>
<dbReference type="RefSeq" id="WP_169384570.1">
    <property type="nucleotide sequence ID" value="NZ_JAAXLA010000074.1"/>
</dbReference>
<dbReference type="Gene3D" id="6.10.30.10">
    <property type="match status" value="1"/>
</dbReference>